<dbReference type="InterPro" id="IPR001296">
    <property type="entry name" value="Glyco_trans_1"/>
</dbReference>
<dbReference type="Proteomes" id="UP000540423">
    <property type="component" value="Unassembled WGS sequence"/>
</dbReference>
<protein>
    <recommendedName>
        <fullName evidence="1">D-inositol 3-phosphate glycosyltransferase</fullName>
    </recommendedName>
</protein>
<comment type="caution">
    <text evidence="5">The sequence shown here is derived from an EMBL/GenBank/DDBJ whole genome shotgun (WGS) entry which is preliminary data.</text>
</comment>
<evidence type="ECO:0000259" key="4">
    <source>
        <dbReference type="Pfam" id="PF00534"/>
    </source>
</evidence>
<dbReference type="AlphaFoldDB" id="A0A7X0HG86"/>
<feature type="domain" description="Glycosyl transferase family 1" evidence="4">
    <location>
        <begin position="199"/>
        <end position="360"/>
    </location>
</feature>
<dbReference type="Gene3D" id="3.40.50.2000">
    <property type="entry name" value="Glycogen Phosphorylase B"/>
    <property type="match status" value="2"/>
</dbReference>
<dbReference type="Pfam" id="PF00534">
    <property type="entry name" value="Glycos_transf_1"/>
    <property type="match status" value="1"/>
</dbReference>
<evidence type="ECO:0000256" key="2">
    <source>
        <dbReference type="ARBA" id="ARBA00022679"/>
    </source>
</evidence>
<sequence>MDVFLVSGSVDARGGEAARARQLAGLFGRMGHRVHLVGIAPAPPGERRPGEPGAEGGPYRRSTLYDVGPPPCAPRRPRGCLDLAARRRRRAHERRMRAGAAGLSALLRGCEGVIVVMGAWALEWVALADTTGFKVVVLSHEPYAVTKRSARYARLRWLCRRHADRVLAPTRQDADWWIRSWLNNVGVMPAPLPGPVPEPSPRDSPCVLSIGRFTHDKGTDILLDAWARIAPSHPGWVLRLYGDGDATHVEALQKRCAELGIAASVRWMGYTADVPGALRGGSVFVLPSRQEGFPLAPLEAMAAGLPCVAFDVSPGVREIVTDEVDGLLARPGHLDEFADRLELLMEDREAREWLGDAARRSVRRYAPEVVARRWEELFALLRR</sequence>
<dbReference type="GO" id="GO:0016757">
    <property type="term" value="F:glycosyltransferase activity"/>
    <property type="evidence" value="ECO:0007669"/>
    <property type="project" value="InterPro"/>
</dbReference>
<dbReference type="RefSeq" id="WP_229923132.1">
    <property type="nucleotide sequence ID" value="NZ_BNBN01000001.1"/>
</dbReference>
<dbReference type="SUPFAM" id="SSF53756">
    <property type="entry name" value="UDP-Glycosyltransferase/glycogen phosphorylase"/>
    <property type="match status" value="1"/>
</dbReference>
<evidence type="ECO:0000256" key="1">
    <source>
        <dbReference type="ARBA" id="ARBA00021292"/>
    </source>
</evidence>
<dbReference type="PANTHER" id="PTHR12526">
    <property type="entry name" value="GLYCOSYLTRANSFERASE"/>
    <property type="match status" value="1"/>
</dbReference>
<dbReference type="EMBL" id="JACHEM010000008">
    <property type="protein sequence ID" value="MBB6437080.1"/>
    <property type="molecule type" value="Genomic_DNA"/>
</dbReference>
<keyword evidence="2 5" id="KW-0808">Transferase</keyword>
<proteinExistence type="predicted"/>
<accession>A0A7X0HG86</accession>
<reference evidence="5 6" key="1">
    <citation type="submission" date="2020-08" db="EMBL/GenBank/DDBJ databases">
        <title>Genomic Encyclopedia of Type Strains, Phase IV (KMG-IV): sequencing the most valuable type-strain genomes for metagenomic binning, comparative biology and taxonomic classification.</title>
        <authorList>
            <person name="Goeker M."/>
        </authorList>
    </citation>
    <scope>NUCLEOTIDE SEQUENCE [LARGE SCALE GENOMIC DNA]</scope>
    <source>
        <strain evidence="5 6">DSM 40141</strain>
    </source>
</reference>
<evidence type="ECO:0000313" key="5">
    <source>
        <dbReference type="EMBL" id="MBB6437080.1"/>
    </source>
</evidence>
<keyword evidence="6" id="KW-1185">Reference proteome</keyword>
<evidence type="ECO:0000256" key="3">
    <source>
        <dbReference type="SAM" id="MobiDB-lite"/>
    </source>
</evidence>
<gene>
    <name evidence="5" type="ORF">HNQ79_003555</name>
</gene>
<name>A0A7X0HG86_9ACTN</name>
<evidence type="ECO:0000313" key="6">
    <source>
        <dbReference type="Proteomes" id="UP000540423"/>
    </source>
</evidence>
<feature type="region of interest" description="Disordered" evidence="3">
    <location>
        <begin position="39"/>
        <end position="68"/>
    </location>
</feature>
<organism evidence="5 6">
    <name type="scientific">Streptomyces candidus</name>
    <dbReference type="NCBI Taxonomy" id="67283"/>
    <lineage>
        <taxon>Bacteria</taxon>
        <taxon>Bacillati</taxon>
        <taxon>Actinomycetota</taxon>
        <taxon>Actinomycetes</taxon>
        <taxon>Kitasatosporales</taxon>
        <taxon>Streptomycetaceae</taxon>
        <taxon>Streptomyces</taxon>
    </lineage>
</organism>